<dbReference type="WBParaSite" id="PS1159_v2.g22438.t1">
    <property type="protein sequence ID" value="PS1159_v2.g22438.t1"/>
    <property type="gene ID" value="PS1159_v2.g22438"/>
</dbReference>
<proteinExistence type="predicted"/>
<evidence type="ECO:0000313" key="1">
    <source>
        <dbReference type="Proteomes" id="UP000887580"/>
    </source>
</evidence>
<organism evidence="1 2">
    <name type="scientific">Panagrolaimus sp. PS1159</name>
    <dbReference type="NCBI Taxonomy" id="55785"/>
    <lineage>
        <taxon>Eukaryota</taxon>
        <taxon>Metazoa</taxon>
        <taxon>Ecdysozoa</taxon>
        <taxon>Nematoda</taxon>
        <taxon>Chromadorea</taxon>
        <taxon>Rhabditida</taxon>
        <taxon>Tylenchina</taxon>
        <taxon>Panagrolaimomorpha</taxon>
        <taxon>Panagrolaimoidea</taxon>
        <taxon>Panagrolaimidae</taxon>
        <taxon>Panagrolaimus</taxon>
    </lineage>
</organism>
<reference evidence="2" key="1">
    <citation type="submission" date="2022-11" db="UniProtKB">
        <authorList>
            <consortium name="WormBaseParasite"/>
        </authorList>
    </citation>
    <scope>IDENTIFICATION</scope>
</reference>
<protein>
    <submittedName>
        <fullName evidence="2">Transcription initiation factor IIE subunit beta</fullName>
    </submittedName>
</protein>
<dbReference type="Proteomes" id="UP000887580">
    <property type="component" value="Unplaced"/>
</dbReference>
<accession>A0AC35FZK9</accession>
<sequence length="295" mass="33734">MDPKLLQQRAEFLKASTRNINNAPKFNASTANVAASTSSKTKKKAPQQSKTQDELRHMKSLPNFDYSSGKADAVSAVHSKLFGMMAKIVDYMKKRHLENQGWPLTLNECLDEMKQTVEKKTEQWLIEKLPENPKLQFDEHGKFCFKPMYKLKSDEQIKALLAKHYRDAKGAILLSDLNECFAKADERMSKLGPTCVTIPCQVQKKKDKAYFYNDPDVGITVDDEFVGLWRASNVDHLDEKKIDEYLAKHGLTIIKDQAPKRLIHGPNTHKRKQARRPGKIQNTHMGDILESYETN</sequence>
<name>A0AC35FZK9_9BILA</name>
<evidence type="ECO:0000313" key="2">
    <source>
        <dbReference type="WBParaSite" id="PS1159_v2.g22438.t1"/>
    </source>
</evidence>